<sequence length="187" mass="20184">MILKTATKCIAAAAAMIILITGSQSQAQTINKKKAAKDSKNVFRLGLGLEGGYATKNFSNFELGGTARLQYDLASNISLTLTPGYYHFFAKDGQVQYTDKGVYANDLNMIPVKAGIKSFFAQNFYLSAEAGAGFELNHAQETKLILSPGIGYAGNKGLDLGLRYENFSGNHSNYGIIGLRLAYGFKL</sequence>
<feature type="chain" id="PRO_5029748831" description="Outer membrane protein beta-barrel domain-containing protein" evidence="1">
    <location>
        <begin position="28"/>
        <end position="187"/>
    </location>
</feature>
<proteinExistence type="predicted"/>
<evidence type="ECO:0000313" key="3">
    <source>
        <dbReference type="Proteomes" id="UP000462014"/>
    </source>
</evidence>
<gene>
    <name evidence="2" type="ORF">GO621_04890</name>
</gene>
<comment type="caution">
    <text evidence="2">The sequence shown here is derived from an EMBL/GenBank/DDBJ whole genome shotgun (WGS) entry which is preliminary data.</text>
</comment>
<accession>A0A7K1SU62</accession>
<dbReference type="AlphaFoldDB" id="A0A7K1SU62"/>
<evidence type="ECO:0000256" key="1">
    <source>
        <dbReference type="SAM" id="SignalP"/>
    </source>
</evidence>
<evidence type="ECO:0008006" key="4">
    <source>
        <dbReference type="Google" id="ProtNLM"/>
    </source>
</evidence>
<dbReference type="Proteomes" id="UP000462014">
    <property type="component" value="Unassembled WGS sequence"/>
</dbReference>
<organism evidence="2 3">
    <name type="scientific">Mucilaginibacter arboris</name>
    <dbReference type="NCBI Taxonomy" id="2682090"/>
    <lineage>
        <taxon>Bacteria</taxon>
        <taxon>Pseudomonadati</taxon>
        <taxon>Bacteroidota</taxon>
        <taxon>Sphingobacteriia</taxon>
        <taxon>Sphingobacteriales</taxon>
        <taxon>Sphingobacteriaceae</taxon>
        <taxon>Mucilaginibacter</taxon>
    </lineage>
</organism>
<evidence type="ECO:0000313" key="2">
    <source>
        <dbReference type="EMBL" id="MVN20869.1"/>
    </source>
</evidence>
<keyword evidence="1" id="KW-0732">Signal</keyword>
<protein>
    <recommendedName>
        <fullName evidence="4">Outer membrane protein beta-barrel domain-containing protein</fullName>
    </recommendedName>
</protein>
<dbReference type="EMBL" id="WPIK01000004">
    <property type="protein sequence ID" value="MVN20869.1"/>
    <property type="molecule type" value="Genomic_DNA"/>
</dbReference>
<dbReference type="RefSeq" id="WP_157564749.1">
    <property type="nucleotide sequence ID" value="NZ_WPIK01000004.1"/>
</dbReference>
<reference evidence="2 3" key="1">
    <citation type="submission" date="2019-12" db="EMBL/GenBank/DDBJ databases">
        <title>Mucilaginibacter sp. HMF7410 genome sequencing and assembly.</title>
        <authorList>
            <person name="Kang H."/>
            <person name="Cha I."/>
            <person name="Kim H."/>
            <person name="Joh K."/>
        </authorList>
    </citation>
    <scope>NUCLEOTIDE SEQUENCE [LARGE SCALE GENOMIC DNA]</scope>
    <source>
        <strain evidence="2 3">HMF7410</strain>
    </source>
</reference>
<feature type="signal peptide" evidence="1">
    <location>
        <begin position="1"/>
        <end position="27"/>
    </location>
</feature>
<name>A0A7K1SU62_9SPHI</name>
<keyword evidence="3" id="KW-1185">Reference proteome</keyword>